<accession>A0A544QVI2</accession>
<dbReference type="InterPro" id="IPR036754">
    <property type="entry name" value="YbaK/aa-tRNA-synt-asso_dom_sf"/>
</dbReference>
<dbReference type="RefSeq" id="WP_142535763.1">
    <property type="nucleotide sequence ID" value="NZ_SGJB01000007.1"/>
</dbReference>
<evidence type="ECO:0000256" key="1">
    <source>
        <dbReference type="ARBA" id="ARBA00010201"/>
    </source>
</evidence>
<dbReference type="InterPro" id="IPR007214">
    <property type="entry name" value="YbaK/aa-tRNA-synth-assoc-dom"/>
</dbReference>
<dbReference type="CDD" id="cd04335">
    <property type="entry name" value="PrdX_deacylase"/>
    <property type="match status" value="1"/>
</dbReference>
<comment type="caution">
    <text evidence="3">The sequence shown here is derived from an EMBL/GenBank/DDBJ whole genome shotgun (WGS) entry which is preliminary data.</text>
</comment>
<dbReference type="Gene3D" id="3.90.960.10">
    <property type="entry name" value="YbaK/aminoacyl-tRNA synthetase-associated domain"/>
    <property type="match status" value="1"/>
</dbReference>
<evidence type="ECO:0000313" key="3">
    <source>
        <dbReference type="EMBL" id="TQQ84708.1"/>
    </source>
</evidence>
<organism evidence="3 4">
    <name type="scientific">Peptacetobacter hominis</name>
    <dbReference type="NCBI Taxonomy" id="2743610"/>
    <lineage>
        <taxon>Bacteria</taxon>
        <taxon>Bacillati</taxon>
        <taxon>Bacillota</taxon>
        <taxon>Clostridia</taxon>
        <taxon>Peptostreptococcales</taxon>
        <taxon>Peptostreptococcaceae</taxon>
        <taxon>Peptacetobacter</taxon>
    </lineage>
</organism>
<evidence type="ECO:0000259" key="2">
    <source>
        <dbReference type="Pfam" id="PF04073"/>
    </source>
</evidence>
<name>A0A544QVI2_9FIRM</name>
<protein>
    <submittedName>
        <fullName evidence="3">Prolyl-tRNA synthetase associated domain-containing protein</fullName>
    </submittedName>
</protein>
<comment type="similarity">
    <text evidence="1">Belongs to the PRORSD1 family.</text>
</comment>
<dbReference type="Pfam" id="PF04073">
    <property type="entry name" value="tRNA_edit"/>
    <property type="match status" value="1"/>
</dbReference>
<gene>
    <name evidence="3" type="ORF">EXD82_04700</name>
</gene>
<dbReference type="InterPro" id="IPR040285">
    <property type="entry name" value="ProX/PRXD1"/>
</dbReference>
<dbReference type="OrthoDB" id="9798587at2"/>
<feature type="domain" description="YbaK/aminoacyl-tRNA synthetase-associated" evidence="2">
    <location>
        <begin position="32"/>
        <end position="157"/>
    </location>
</feature>
<dbReference type="GO" id="GO:0004812">
    <property type="term" value="F:aminoacyl-tRNA ligase activity"/>
    <property type="evidence" value="ECO:0007669"/>
    <property type="project" value="UniProtKB-KW"/>
</dbReference>
<dbReference type="PANTHER" id="PTHR31423">
    <property type="entry name" value="YBAK DOMAIN-CONTAINING PROTEIN"/>
    <property type="match status" value="1"/>
</dbReference>
<dbReference type="PANTHER" id="PTHR31423:SF3">
    <property type="entry name" value="PROLYL-TRNA SYNTHETASE ASSOCIATED DOMAIN-CONTAINING PROTEIN 1-RELATED"/>
    <property type="match status" value="1"/>
</dbReference>
<dbReference type="EMBL" id="SGJB01000007">
    <property type="protein sequence ID" value="TQQ84708.1"/>
    <property type="molecule type" value="Genomic_DNA"/>
</dbReference>
<keyword evidence="4" id="KW-1185">Reference proteome</keyword>
<proteinExistence type="inferred from homology"/>
<keyword evidence="3" id="KW-0030">Aminoacyl-tRNA synthetase</keyword>
<dbReference type="FunFam" id="3.90.960.10:FF:000005">
    <property type="entry name" value="Putative prolyl-tRNA synthetase"/>
    <property type="match status" value="1"/>
</dbReference>
<sequence length="171" mass="19446">MNKIFSTEPTEVEQKVYDVLEAIGADYGVIEHEPLYTAEDLNKIKEQAPGLHAKNLFLRNAKGNKYYLIVTLDEKAINLKEVRSKIGSTALSFASEQRLMNVLKLVPGSVNPFAVVNDENKVVQVFIDKDLLNGELLNFHPNVNYKTVTISLEDLKKYFEYINVELNEIEL</sequence>
<dbReference type="AlphaFoldDB" id="A0A544QVI2"/>
<dbReference type="GO" id="GO:0002161">
    <property type="term" value="F:aminoacyl-tRNA deacylase activity"/>
    <property type="evidence" value="ECO:0007669"/>
    <property type="project" value="InterPro"/>
</dbReference>
<dbReference type="SUPFAM" id="SSF55826">
    <property type="entry name" value="YbaK/ProRS associated domain"/>
    <property type="match status" value="1"/>
</dbReference>
<reference evidence="3 4" key="1">
    <citation type="submission" date="2019-02" db="EMBL/GenBank/DDBJ databases">
        <title>Peptostreptococcaceae bacterium ZHW00191 nov., a new bacterium isolated from the human gut.</title>
        <authorList>
            <person name="Zhou H.-W."/>
            <person name="Chen X.-J."/>
        </authorList>
    </citation>
    <scope>NUCLEOTIDE SEQUENCE [LARGE SCALE GENOMIC DNA]</scope>
    <source>
        <strain evidence="3 4">ZHW00191</strain>
    </source>
</reference>
<evidence type="ECO:0000313" key="4">
    <source>
        <dbReference type="Proteomes" id="UP000317863"/>
    </source>
</evidence>
<dbReference type="Proteomes" id="UP000317863">
    <property type="component" value="Unassembled WGS sequence"/>
</dbReference>
<keyword evidence="3" id="KW-0436">Ligase</keyword>